<dbReference type="VEuPathDB" id="VectorBase:RSAN_056252"/>
<protein>
    <recommendedName>
        <fullName evidence="3">Tick transposon</fullName>
    </recommendedName>
</protein>
<evidence type="ECO:0000313" key="1">
    <source>
        <dbReference type="EMBL" id="KAH7939524.1"/>
    </source>
</evidence>
<evidence type="ECO:0000313" key="2">
    <source>
        <dbReference type="Proteomes" id="UP000821837"/>
    </source>
</evidence>
<evidence type="ECO:0008006" key="3">
    <source>
        <dbReference type="Google" id="ProtNLM"/>
    </source>
</evidence>
<gene>
    <name evidence="1" type="ORF">HPB52_013485</name>
</gene>
<keyword evidence="2" id="KW-1185">Reference proteome</keyword>
<comment type="caution">
    <text evidence="1">The sequence shown here is derived from an EMBL/GenBank/DDBJ whole genome shotgun (WGS) entry which is preliminary data.</text>
</comment>
<sequence length="247" mass="27316">MIAITGSIWTARLYAYSLKHSYLPPEVALLFGALMPSEGHVKRVCRILRSEACRQVRFYTDCLQVVNRNELPFPSAQKKFLQDLRLASQTADFLWGNVIVQLPRNKHRSPGQGQEVKVLGDASIPKNVADLLKLGPKFCEHPDLDKTELLSLPPPPLLQLLDVQSELDNLSKPRKQACELHQSAVAKFYEGLMQSLLVFTNGSVRDSARLAATVCVITTTGTIIWGCLPFHSTCTAAELAGLHLVAD</sequence>
<name>A0A9D4PF66_RHISA</name>
<dbReference type="AlphaFoldDB" id="A0A9D4PF66"/>
<dbReference type="Proteomes" id="UP000821837">
    <property type="component" value="Chromosome 8"/>
</dbReference>
<accession>A0A9D4PF66</accession>
<proteinExistence type="predicted"/>
<dbReference type="EMBL" id="JABSTV010001254">
    <property type="protein sequence ID" value="KAH7939524.1"/>
    <property type="molecule type" value="Genomic_DNA"/>
</dbReference>
<organism evidence="1 2">
    <name type="scientific">Rhipicephalus sanguineus</name>
    <name type="common">Brown dog tick</name>
    <name type="synonym">Ixodes sanguineus</name>
    <dbReference type="NCBI Taxonomy" id="34632"/>
    <lineage>
        <taxon>Eukaryota</taxon>
        <taxon>Metazoa</taxon>
        <taxon>Ecdysozoa</taxon>
        <taxon>Arthropoda</taxon>
        <taxon>Chelicerata</taxon>
        <taxon>Arachnida</taxon>
        <taxon>Acari</taxon>
        <taxon>Parasitiformes</taxon>
        <taxon>Ixodida</taxon>
        <taxon>Ixodoidea</taxon>
        <taxon>Ixodidae</taxon>
        <taxon>Rhipicephalinae</taxon>
        <taxon>Rhipicephalus</taxon>
        <taxon>Rhipicephalus</taxon>
    </lineage>
</organism>
<reference evidence="1" key="1">
    <citation type="journal article" date="2020" name="Cell">
        <title>Large-Scale Comparative Analyses of Tick Genomes Elucidate Their Genetic Diversity and Vector Capacities.</title>
        <authorList>
            <consortium name="Tick Genome and Microbiome Consortium (TIGMIC)"/>
            <person name="Jia N."/>
            <person name="Wang J."/>
            <person name="Shi W."/>
            <person name="Du L."/>
            <person name="Sun Y."/>
            <person name="Zhan W."/>
            <person name="Jiang J.F."/>
            <person name="Wang Q."/>
            <person name="Zhang B."/>
            <person name="Ji P."/>
            <person name="Bell-Sakyi L."/>
            <person name="Cui X.M."/>
            <person name="Yuan T.T."/>
            <person name="Jiang B.G."/>
            <person name="Yang W.F."/>
            <person name="Lam T.T."/>
            <person name="Chang Q.C."/>
            <person name="Ding S.J."/>
            <person name="Wang X.J."/>
            <person name="Zhu J.G."/>
            <person name="Ruan X.D."/>
            <person name="Zhao L."/>
            <person name="Wei J.T."/>
            <person name="Ye R.Z."/>
            <person name="Que T.C."/>
            <person name="Du C.H."/>
            <person name="Zhou Y.H."/>
            <person name="Cheng J.X."/>
            <person name="Dai P.F."/>
            <person name="Guo W.B."/>
            <person name="Han X.H."/>
            <person name="Huang E.J."/>
            <person name="Li L.F."/>
            <person name="Wei W."/>
            <person name="Gao Y.C."/>
            <person name="Liu J.Z."/>
            <person name="Shao H.Z."/>
            <person name="Wang X."/>
            <person name="Wang C.C."/>
            <person name="Yang T.C."/>
            <person name="Huo Q.B."/>
            <person name="Li W."/>
            <person name="Chen H.Y."/>
            <person name="Chen S.E."/>
            <person name="Zhou L.G."/>
            <person name="Ni X.B."/>
            <person name="Tian J.H."/>
            <person name="Sheng Y."/>
            <person name="Liu T."/>
            <person name="Pan Y.S."/>
            <person name="Xia L.Y."/>
            <person name="Li J."/>
            <person name="Zhao F."/>
            <person name="Cao W.C."/>
        </authorList>
    </citation>
    <scope>NUCLEOTIDE SEQUENCE</scope>
    <source>
        <strain evidence="1">Rsan-2018</strain>
    </source>
</reference>
<reference evidence="1" key="2">
    <citation type="submission" date="2021-09" db="EMBL/GenBank/DDBJ databases">
        <authorList>
            <person name="Jia N."/>
            <person name="Wang J."/>
            <person name="Shi W."/>
            <person name="Du L."/>
            <person name="Sun Y."/>
            <person name="Zhan W."/>
            <person name="Jiang J."/>
            <person name="Wang Q."/>
            <person name="Zhang B."/>
            <person name="Ji P."/>
            <person name="Sakyi L.B."/>
            <person name="Cui X."/>
            <person name="Yuan T."/>
            <person name="Jiang B."/>
            <person name="Yang W."/>
            <person name="Lam T.T.-Y."/>
            <person name="Chang Q."/>
            <person name="Ding S."/>
            <person name="Wang X."/>
            <person name="Zhu J."/>
            <person name="Ruan X."/>
            <person name="Zhao L."/>
            <person name="Wei J."/>
            <person name="Que T."/>
            <person name="Du C."/>
            <person name="Cheng J."/>
            <person name="Dai P."/>
            <person name="Han X."/>
            <person name="Huang E."/>
            <person name="Gao Y."/>
            <person name="Liu J."/>
            <person name="Shao H."/>
            <person name="Ye R."/>
            <person name="Li L."/>
            <person name="Wei W."/>
            <person name="Wang X."/>
            <person name="Wang C."/>
            <person name="Huo Q."/>
            <person name="Li W."/>
            <person name="Guo W."/>
            <person name="Chen H."/>
            <person name="Chen S."/>
            <person name="Zhou L."/>
            <person name="Zhou L."/>
            <person name="Ni X."/>
            <person name="Tian J."/>
            <person name="Zhou Y."/>
            <person name="Sheng Y."/>
            <person name="Liu T."/>
            <person name="Pan Y."/>
            <person name="Xia L."/>
            <person name="Li J."/>
            <person name="Zhao F."/>
            <person name="Cao W."/>
        </authorList>
    </citation>
    <scope>NUCLEOTIDE SEQUENCE</scope>
    <source>
        <strain evidence="1">Rsan-2018</strain>
        <tissue evidence="1">Larvae</tissue>
    </source>
</reference>